<dbReference type="Proteomes" id="UP000595917">
    <property type="component" value="Chromosome"/>
</dbReference>
<keyword evidence="4" id="KW-1185">Reference proteome</keyword>
<evidence type="ECO:0008006" key="5">
    <source>
        <dbReference type="Google" id="ProtNLM"/>
    </source>
</evidence>
<keyword evidence="1" id="KW-1133">Transmembrane helix</keyword>
<evidence type="ECO:0000256" key="1">
    <source>
        <dbReference type="SAM" id="Phobius"/>
    </source>
</evidence>
<keyword evidence="1" id="KW-0812">Transmembrane</keyword>
<dbReference type="KEGG" id="bhc:JFL75_08845"/>
<proteinExistence type="predicted"/>
<sequence length="252" mass="28887">MKALLCGITVLLLGCSNSFSQSKTVDIFIPHNIVKGNYSDEIGKYRILTNEAGIITSITVENDEFFVNPEITVGADEIQIWSDKTIYAINTIKLDDTSIYVRGGERSIYTKDNNQFMEIKIHPDTFTIYEHEEIILTEGSNTTLESHFKVNPSKFSGCNYTNNTLIINYRRANNPNFKFEYEEDNGVIYVTYFYNMDEFIEYSSKIEIHGNIYSTETKTNVINYFIVASVYSLLADILFPTLFIENPIVPKN</sequence>
<dbReference type="PROSITE" id="PS51257">
    <property type="entry name" value="PROKAR_LIPOPROTEIN"/>
    <property type="match status" value="1"/>
</dbReference>
<dbReference type="RefSeq" id="WP_215628317.1">
    <property type="nucleotide sequence ID" value="NZ_CP067089.2"/>
</dbReference>
<feature type="signal peptide" evidence="2">
    <location>
        <begin position="1"/>
        <end position="20"/>
    </location>
</feature>
<dbReference type="EMBL" id="CP067089">
    <property type="protein sequence ID" value="QQO11008.1"/>
    <property type="molecule type" value="Genomic_DNA"/>
</dbReference>
<evidence type="ECO:0000256" key="2">
    <source>
        <dbReference type="SAM" id="SignalP"/>
    </source>
</evidence>
<keyword evidence="1" id="KW-0472">Membrane</keyword>
<feature type="transmembrane region" description="Helical" evidence="1">
    <location>
        <begin position="221"/>
        <end position="244"/>
    </location>
</feature>
<organism evidence="3 4">
    <name type="scientific">Breznakiella homolactica</name>
    <dbReference type="NCBI Taxonomy" id="2798577"/>
    <lineage>
        <taxon>Bacteria</taxon>
        <taxon>Pseudomonadati</taxon>
        <taxon>Spirochaetota</taxon>
        <taxon>Spirochaetia</taxon>
        <taxon>Spirochaetales</taxon>
        <taxon>Breznakiellaceae</taxon>
        <taxon>Breznakiella</taxon>
    </lineage>
</organism>
<accession>A0A7T7XRD7</accession>
<name>A0A7T7XRD7_9SPIR</name>
<gene>
    <name evidence="3" type="ORF">JFL75_08845</name>
</gene>
<feature type="chain" id="PRO_5030542149" description="Auto-transporter adhesin head GIN domain-containing protein" evidence="2">
    <location>
        <begin position="21"/>
        <end position="252"/>
    </location>
</feature>
<dbReference type="AlphaFoldDB" id="A0A7T7XRD7"/>
<protein>
    <recommendedName>
        <fullName evidence="5">Auto-transporter adhesin head GIN domain-containing protein</fullName>
    </recommendedName>
</protein>
<reference evidence="3" key="1">
    <citation type="submission" date="2021-01" db="EMBL/GenBank/DDBJ databases">
        <title>Description of Breznakiella homolactica.</title>
        <authorList>
            <person name="Song Y."/>
            <person name="Brune A."/>
        </authorList>
    </citation>
    <scope>NUCLEOTIDE SEQUENCE</scope>
    <source>
        <strain evidence="3">RmG30</strain>
    </source>
</reference>
<evidence type="ECO:0000313" key="4">
    <source>
        <dbReference type="Proteomes" id="UP000595917"/>
    </source>
</evidence>
<evidence type="ECO:0000313" key="3">
    <source>
        <dbReference type="EMBL" id="QQO11008.1"/>
    </source>
</evidence>
<keyword evidence="2" id="KW-0732">Signal</keyword>